<organism evidence="2 3">
    <name type="scientific">Globicatella sulfidifaciens DSM 15739</name>
    <dbReference type="NCBI Taxonomy" id="1121925"/>
    <lineage>
        <taxon>Bacteria</taxon>
        <taxon>Bacillati</taxon>
        <taxon>Bacillota</taxon>
        <taxon>Bacilli</taxon>
        <taxon>Lactobacillales</taxon>
        <taxon>Aerococcaceae</taxon>
        <taxon>Globicatella</taxon>
    </lineage>
</organism>
<dbReference type="Gene3D" id="3.10.180.10">
    <property type="entry name" value="2,3-Dihydroxybiphenyl 1,2-Dioxygenase, domain 1"/>
    <property type="match status" value="2"/>
</dbReference>
<dbReference type="InterPro" id="IPR037523">
    <property type="entry name" value="VOC_core"/>
</dbReference>
<dbReference type="InterPro" id="IPR029068">
    <property type="entry name" value="Glyas_Bleomycin-R_OHBP_Dase"/>
</dbReference>
<dbReference type="STRING" id="1121925.SAMN02746011_00437"/>
<evidence type="ECO:0000259" key="1">
    <source>
        <dbReference type="PROSITE" id="PS51819"/>
    </source>
</evidence>
<sequence>MKKVKGIHHISAIVGDINENIKFYQDILGLRLVKQTLNFDDSAVYHLYFSNEQVNPGFLLTFFPWQHATHGRKGGGQIGRIAFRVPKGYLKEWEHYLFAKGIETTRSQLFGQDTLEFSDPHSLDLAIVEMDVEHETRAIYDFHGVAILSENPTATKSLLTNDLGLLKVGPHLFKTDSPLAQHIIVNESPLPKGRWGTGTVHHLAWSVPSQTELLAWQDYFFEQQFAITEVKDRKYFKSIYLQEKGNVIFEFATVDPGLEVDESFDKLGQTLQIPPHFEIDRDNILAQIEPITARINKYSSSNRQLLSKKEAIDGTSI</sequence>
<evidence type="ECO:0000313" key="2">
    <source>
        <dbReference type="EMBL" id="SJZ34975.1"/>
    </source>
</evidence>
<evidence type="ECO:0000313" key="3">
    <source>
        <dbReference type="Proteomes" id="UP000189941"/>
    </source>
</evidence>
<keyword evidence="3" id="KW-1185">Reference proteome</keyword>
<dbReference type="OrthoDB" id="9785698at2"/>
<dbReference type="InterPro" id="IPR052537">
    <property type="entry name" value="Extradiol_RC_dioxygenase"/>
</dbReference>
<dbReference type="PANTHER" id="PTHR36110:SF2">
    <property type="entry name" value="RING-CLEAVING DIOXYGENASE MHQE-RELATED"/>
    <property type="match status" value="1"/>
</dbReference>
<name>A0A1T4JY76_9LACT</name>
<feature type="domain" description="VOC" evidence="1">
    <location>
        <begin position="141"/>
        <end position="254"/>
    </location>
</feature>
<protein>
    <submittedName>
        <fullName evidence="2">Glyoxalase family protein</fullName>
    </submittedName>
</protein>
<feature type="domain" description="VOC" evidence="1">
    <location>
        <begin position="6"/>
        <end position="130"/>
    </location>
</feature>
<dbReference type="SUPFAM" id="SSF54593">
    <property type="entry name" value="Glyoxalase/Bleomycin resistance protein/Dihydroxybiphenyl dioxygenase"/>
    <property type="match status" value="1"/>
</dbReference>
<proteinExistence type="predicted"/>
<dbReference type="AlphaFoldDB" id="A0A1T4JY76"/>
<dbReference type="RefSeq" id="WP_078755281.1">
    <property type="nucleotide sequence ID" value="NZ_FUWO01000003.1"/>
</dbReference>
<dbReference type="PROSITE" id="PS51819">
    <property type="entry name" value="VOC"/>
    <property type="match status" value="2"/>
</dbReference>
<reference evidence="3" key="1">
    <citation type="submission" date="2017-02" db="EMBL/GenBank/DDBJ databases">
        <authorList>
            <person name="Varghese N."/>
            <person name="Submissions S."/>
        </authorList>
    </citation>
    <scope>NUCLEOTIDE SEQUENCE [LARGE SCALE GENOMIC DNA]</scope>
    <source>
        <strain evidence="3">DSM 15739</strain>
    </source>
</reference>
<dbReference type="InterPro" id="IPR004360">
    <property type="entry name" value="Glyas_Fos-R_dOase_dom"/>
</dbReference>
<accession>A0A1T4JY76</accession>
<dbReference type="EMBL" id="FUWO01000003">
    <property type="protein sequence ID" value="SJZ34975.1"/>
    <property type="molecule type" value="Genomic_DNA"/>
</dbReference>
<dbReference type="PANTHER" id="PTHR36110">
    <property type="entry name" value="RING-CLEAVING DIOXYGENASE MHQE-RELATED"/>
    <property type="match status" value="1"/>
</dbReference>
<dbReference type="Pfam" id="PF00903">
    <property type="entry name" value="Glyoxalase"/>
    <property type="match status" value="1"/>
</dbReference>
<dbReference type="Proteomes" id="UP000189941">
    <property type="component" value="Unassembled WGS sequence"/>
</dbReference>
<gene>
    <name evidence="2" type="ORF">SAMN02746011_00437</name>
</gene>